<evidence type="ECO:0000313" key="3">
    <source>
        <dbReference type="EMBL" id="UOQ65141.1"/>
    </source>
</evidence>
<proteinExistence type="predicted"/>
<feature type="domain" description="Beta-lactamase class A catalytic" evidence="2">
    <location>
        <begin position="80"/>
        <end position="193"/>
    </location>
</feature>
<organism evidence="3 4">
    <name type="scientific">Hymenobacter volaticus</name>
    <dbReference type="NCBI Taxonomy" id="2932254"/>
    <lineage>
        <taxon>Bacteria</taxon>
        <taxon>Pseudomonadati</taxon>
        <taxon>Bacteroidota</taxon>
        <taxon>Cytophagia</taxon>
        <taxon>Cytophagales</taxon>
        <taxon>Hymenobacteraceae</taxon>
        <taxon>Hymenobacter</taxon>
    </lineage>
</organism>
<dbReference type="Proteomes" id="UP000830401">
    <property type="component" value="Chromosome"/>
</dbReference>
<reference evidence="3" key="1">
    <citation type="submission" date="2022-04" db="EMBL/GenBank/DDBJ databases">
        <title>Hymenobacter sp. isolated from the air.</title>
        <authorList>
            <person name="Won M."/>
            <person name="Lee C.-M."/>
            <person name="Woen H.-Y."/>
            <person name="Kwon S.-W."/>
        </authorList>
    </citation>
    <scope>NUCLEOTIDE SEQUENCE</scope>
    <source>
        <strain evidence="3">5420S-77</strain>
    </source>
</reference>
<evidence type="ECO:0000256" key="1">
    <source>
        <dbReference type="ARBA" id="ARBA00001526"/>
    </source>
</evidence>
<dbReference type="Pfam" id="PF13354">
    <property type="entry name" value="Beta-lactamase2"/>
    <property type="match status" value="1"/>
</dbReference>
<dbReference type="SUPFAM" id="SSF56601">
    <property type="entry name" value="beta-lactamase/transpeptidase-like"/>
    <property type="match status" value="1"/>
</dbReference>
<dbReference type="PANTHER" id="PTHR35333:SF4">
    <property type="entry name" value="SLR0121 PROTEIN"/>
    <property type="match status" value="1"/>
</dbReference>
<dbReference type="Gene3D" id="3.40.710.10">
    <property type="entry name" value="DD-peptidase/beta-lactamase superfamily"/>
    <property type="match status" value="1"/>
</dbReference>
<accession>A0ABY4G2Z1</accession>
<dbReference type="PANTHER" id="PTHR35333">
    <property type="entry name" value="BETA-LACTAMASE"/>
    <property type="match status" value="1"/>
</dbReference>
<dbReference type="InterPro" id="IPR045155">
    <property type="entry name" value="Beta-lactam_cat"/>
</dbReference>
<dbReference type="GO" id="GO:0016787">
    <property type="term" value="F:hydrolase activity"/>
    <property type="evidence" value="ECO:0007669"/>
    <property type="project" value="UniProtKB-KW"/>
</dbReference>
<comment type="catalytic activity">
    <reaction evidence="1">
        <text>a beta-lactam + H2O = a substituted beta-amino acid</text>
        <dbReference type="Rhea" id="RHEA:20401"/>
        <dbReference type="ChEBI" id="CHEBI:15377"/>
        <dbReference type="ChEBI" id="CHEBI:35627"/>
        <dbReference type="ChEBI" id="CHEBI:140347"/>
        <dbReference type="EC" id="3.5.2.6"/>
    </reaction>
</comment>
<dbReference type="EMBL" id="CP095061">
    <property type="protein sequence ID" value="UOQ65141.1"/>
    <property type="molecule type" value="Genomic_DNA"/>
</dbReference>
<sequence length="434" mass="48929">MRGFFFGIRYKVRALVVTLLLPVAAWAQRGGNPLPRLLRADTTHFGRVLRNPKAYRVQVLYTQINRDAAGQPHFRTFRYGASPKQYFYPASTVKLPAAALALAKLRTLRAQIPGLTAASPLRIDSAFARQTRVLRDSSAASGRASVGQYVRKVLLVSDNDAYNRLYEFVGQQELNDKLRTLGLRQTRLIHRLSVGDEEPGSRHTNPLAFYADTALTQPLYVQPSAYNSQPLPKLAARDVRVGEAYMQGEKRVEGPLDFSTKNNFPLPEQQQVLRALLFPEATPAEHRFALAPANYRFLYRYLSMLPRESRAPRYDVAHFPDTYAKFLLGGGGIAPLPPGVRVFNKIGQAYGFLIDNAYVADFVHGVEFMLAAVIYVNADGVLNDDHYDYDTIGFPFLRDLGQAVYNYERQRTRRYPANLSQFQLDYIVEGEDAP</sequence>
<dbReference type="RefSeq" id="WP_245119150.1">
    <property type="nucleotide sequence ID" value="NZ_CP095061.1"/>
</dbReference>
<evidence type="ECO:0000313" key="4">
    <source>
        <dbReference type="Proteomes" id="UP000830401"/>
    </source>
</evidence>
<keyword evidence="4" id="KW-1185">Reference proteome</keyword>
<dbReference type="InterPro" id="IPR000871">
    <property type="entry name" value="Beta-lactam_class-A"/>
</dbReference>
<keyword evidence="3" id="KW-0378">Hydrolase</keyword>
<evidence type="ECO:0000259" key="2">
    <source>
        <dbReference type="Pfam" id="PF13354"/>
    </source>
</evidence>
<name>A0ABY4G2Z1_9BACT</name>
<dbReference type="InterPro" id="IPR012338">
    <property type="entry name" value="Beta-lactam/transpept-like"/>
</dbReference>
<protein>
    <submittedName>
        <fullName evidence="3">Class A beta-lactamase-related serine hydrolase</fullName>
    </submittedName>
</protein>
<gene>
    <name evidence="3" type="ORF">MUN86_16480</name>
</gene>